<protein>
    <submittedName>
        <fullName evidence="1">Uncharacterized protein</fullName>
    </submittedName>
</protein>
<evidence type="ECO:0000313" key="1">
    <source>
        <dbReference type="EMBL" id="MFB9761545.1"/>
    </source>
</evidence>
<proteinExistence type="predicted"/>
<dbReference type="RefSeq" id="WP_379951704.1">
    <property type="nucleotide sequence ID" value="NZ_JBHMAF010000194.1"/>
</dbReference>
<dbReference type="Proteomes" id="UP001589609">
    <property type="component" value="Unassembled WGS sequence"/>
</dbReference>
<comment type="caution">
    <text evidence="1">The sequence shown here is derived from an EMBL/GenBank/DDBJ whole genome shotgun (WGS) entry which is preliminary data.</text>
</comment>
<dbReference type="EMBL" id="JBHMAF010000194">
    <property type="protein sequence ID" value="MFB9761545.1"/>
    <property type="molecule type" value="Genomic_DNA"/>
</dbReference>
<keyword evidence="2" id="KW-1185">Reference proteome</keyword>
<sequence>MNLLDAKVIHTVYGLEIYLDVVKNIEIKEIHTPTIESPFYEVQFGIEYFLLRNEKHYNSLRNYFCICMNRDLSLITLKETETESLFAVKSEDERAATKKLLGEWFIKTSSYKEVINERIKKEDVCTGADIQYQIETIKFLGKLLELTTEELELAPIERPVQLRVLSVS</sequence>
<evidence type="ECO:0000313" key="2">
    <source>
        <dbReference type="Proteomes" id="UP001589609"/>
    </source>
</evidence>
<name>A0ABV5WLT6_9BACI</name>
<organism evidence="1 2">
    <name type="scientific">Ectobacillus funiculus</name>
    <dbReference type="NCBI Taxonomy" id="137993"/>
    <lineage>
        <taxon>Bacteria</taxon>
        <taxon>Bacillati</taxon>
        <taxon>Bacillota</taxon>
        <taxon>Bacilli</taxon>
        <taxon>Bacillales</taxon>
        <taxon>Bacillaceae</taxon>
        <taxon>Ectobacillus</taxon>
    </lineage>
</organism>
<gene>
    <name evidence="1" type="ORF">ACFFMS_25215</name>
</gene>
<accession>A0ABV5WLT6</accession>
<reference evidence="1 2" key="1">
    <citation type="submission" date="2024-09" db="EMBL/GenBank/DDBJ databases">
        <authorList>
            <person name="Sun Q."/>
            <person name="Mori K."/>
        </authorList>
    </citation>
    <scope>NUCLEOTIDE SEQUENCE [LARGE SCALE GENOMIC DNA]</scope>
    <source>
        <strain evidence="1 2">JCM 11201</strain>
    </source>
</reference>